<dbReference type="EMBL" id="BGPR01000303">
    <property type="protein sequence ID" value="GBM11725.1"/>
    <property type="molecule type" value="Genomic_DNA"/>
</dbReference>
<sequence>MHFSACASEPRFHQNRDEMKDEVEDVYFKQNRFELKQNGTIENEIEYRFQEGVTKRIRSSQRTTEKSSCSLRITPLPNGIVQSGSRGFLR</sequence>
<comment type="caution">
    <text evidence="1">The sequence shown here is derived from an EMBL/GenBank/DDBJ whole genome shotgun (WGS) entry which is preliminary data.</text>
</comment>
<evidence type="ECO:0000313" key="1">
    <source>
        <dbReference type="EMBL" id="GBM11725.1"/>
    </source>
</evidence>
<dbReference type="Proteomes" id="UP000499080">
    <property type="component" value="Unassembled WGS sequence"/>
</dbReference>
<reference evidence="1 2" key="1">
    <citation type="journal article" date="2019" name="Sci. Rep.">
        <title>Orb-weaving spider Araneus ventricosus genome elucidates the spidroin gene catalogue.</title>
        <authorList>
            <person name="Kono N."/>
            <person name="Nakamura H."/>
            <person name="Ohtoshi R."/>
            <person name="Moran D.A.P."/>
            <person name="Shinohara A."/>
            <person name="Yoshida Y."/>
            <person name="Fujiwara M."/>
            <person name="Mori M."/>
            <person name="Tomita M."/>
            <person name="Arakawa K."/>
        </authorList>
    </citation>
    <scope>NUCLEOTIDE SEQUENCE [LARGE SCALE GENOMIC DNA]</scope>
</reference>
<gene>
    <name evidence="1" type="ORF">AVEN_75670_1</name>
</gene>
<evidence type="ECO:0000313" key="2">
    <source>
        <dbReference type="Proteomes" id="UP000499080"/>
    </source>
</evidence>
<name>A0A4Y2D823_ARAVE</name>
<protein>
    <submittedName>
        <fullName evidence="1">Uncharacterized protein</fullName>
    </submittedName>
</protein>
<proteinExistence type="predicted"/>
<organism evidence="1 2">
    <name type="scientific">Araneus ventricosus</name>
    <name type="common">Orbweaver spider</name>
    <name type="synonym">Epeira ventricosa</name>
    <dbReference type="NCBI Taxonomy" id="182803"/>
    <lineage>
        <taxon>Eukaryota</taxon>
        <taxon>Metazoa</taxon>
        <taxon>Ecdysozoa</taxon>
        <taxon>Arthropoda</taxon>
        <taxon>Chelicerata</taxon>
        <taxon>Arachnida</taxon>
        <taxon>Araneae</taxon>
        <taxon>Araneomorphae</taxon>
        <taxon>Entelegynae</taxon>
        <taxon>Araneoidea</taxon>
        <taxon>Araneidae</taxon>
        <taxon>Araneus</taxon>
    </lineage>
</organism>
<dbReference type="AlphaFoldDB" id="A0A4Y2D823"/>
<keyword evidence="2" id="KW-1185">Reference proteome</keyword>
<accession>A0A4Y2D823</accession>